<protein>
    <submittedName>
        <fullName evidence="2">GNAT family N-acetyltransferase</fullName>
    </submittedName>
</protein>
<reference evidence="2 3" key="1">
    <citation type="submission" date="2019-12" db="EMBL/GenBank/DDBJ databases">
        <title>Comparative genomics gives insights into the taxonomy of the Azoarcus-Aromatoleum group and reveals separate origins of nif in the plant-associated Azoarcus and non-plant-associated Aromatoleum sub-groups.</title>
        <authorList>
            <person name="Lafos M."/>
            <person name="Maluk M."/>
            <person name="Batista M."/>
            <person name="Junghare M."/>
            <person name="Carmona M."/>
            <person name="Faoro H."/>
            <person name="Cruz L.M."/>
            <person name="Battistoni F."/>
            <person name="De Souza E."/>
            <person name="Pedrosa F."/>
            <person name="Chen W.-M."/>
            <person name="Poole P.S."/>
            <person name="Dixon R.A."/>
            <person name="James E.K."/>
        </authorList>
    </citation>
    <scope>NUCLEOTIDE SEQUENCE [LARGE SCALE GENOMIC DNA]</scope>
    <source>
        <strain evidence="2 3">T</strain>
    </source>
</reference>
<dbReference type="Gene3D" id="3.40.630.90">
    <property type="match status" value="1"/>
</dbReference>
<dbReference type="Gene3D" id="3.40.630.30">
    <property type="match status" value="1"/>
</dbReference>
<gene>
    <name evidence="2" type="ORF">GPA27_06170</name>
</gene>
<dbReference type="SUPFAM" id="SSF55729">
    <property type="entry name" value="Acyl-CoA N-acyltransferases (Nat)"/>
    <property type="match status" value="1"/>
</dbReference>
<dbReference type="PANTHER" id="PTHR47237">
    <property type="entry name" value="SLL0310 PROTEIN"/>
    <property type="match status" value="1"/>
</dbReference>
<sequence length="286" mass="30765">MTTPTTELQIEYRRMGEGDLPAAHALSQAVRWPHRLEDWRFVHRLGTGFVAECEGTIVGTASCWAYGGDHGSLGMVIVSPDAQGKGIGRELMTRVLRELGERTTMLIATPAGQPLYESLGFVATGRIHQHQGTVFEPVMAVPPAGERIRPIGASDGPKLARLASRALGMPRATVLDELRKVSDGVVLDSGGEPAGFAFCRRFGRGYAIGPVVAPDTERAKALIAHWIGVRAGSFVRIDVHESGGLSPWVAEMGLDRVDGGIIMVRGEPPHVDEGMRQFAIINQALC</sequence>
<dbReference type="EMBL" id="WTVS01000009">
    <property type="protein sequence ID" value="NMF96969.1"/>
    <property type="molecule type" value="Genomic_DNA"/>
</dbReference>
<dbReference type="InterPro" id="IPR016181">
    <property type="entry name" value="Acyl_CoA_acyltransferase"/>
</dbReference>
<dbReference type="InterPro" id="IPR041496">
    <property type="entry name" value="YitH/HolE_GNAT"/>
</dbReference>
<dbReference type="Proteomes" id="UP000634522">
    <property type="component" value="Unassembled WGS sequence"/>
</dbReference>
<dbReference type="InterPro" id="IPR000182">
    <property type="entry name" value="GNAT_dom"/>
</dbReference>
<dbReference type="PROSITE" id="PS51186">
    <property type="entry name" value="GNAT"/>
    <property type="match status" value="1"/>
</dbReference>
<accession>A0ABX1NCK7</accession>
<name>A0ABX1NCK7_9RHOO</name>
<dbReference type="Pfam" id="PF13508">
    <property type="entry name" value="Acetyltransf_7"/>
    <property type="match status" value="1"/>
</dbReference>
<comment type="caution">
    <text evidence="2">The sequence shown here is derived from an EMBL/GenBank/DDBJ whole genome shotgun (WGS) entry which is preliminary data.</text>
</comment>
<dbReference type="RefSeq" id="WP_169138612.1">
    <property type="nucleotide sequence ID" value="NZ_WTVS01000009.1"/>
</dbReference>
<feature type="domain" description="N-acetyltransferase" evidence="1">
    <location>
        <begin position="10"/>
        <end position="144"/>
    </location>
</feature>
<dbReference type="PANTHER" id="PTHR47237:SF2">
    <property type="entry name" value="BLL4206 PROTEIN"/>
    <property type="match status" value="1"/>
</dbReference>
<organism evidence="2 3">
    <name type="scientific">Aromatoleum toluolicum</name>
    <dbReference type="NCBI Taxonomy" id="90060"/>
    <lineage>
        <taxon>Bacteria</taxon>
        <taxon>Pseudomonadati</taxon>
        <taxon>Pseudomonadota</taxon>
        <taxon>Betaproteobacteria</taxon>
        <taxon>Rhodocyclales</taxon>
        <taxon>Rhodocyclaceae</taxon>
        <taxon>Aromatoleum</taxon>
    </lineage>
</organism>
<evidence type="ECO:0000313" key="3">
    <source>
        <dbReference type="Proteomes" id="UP000634522"/>
    </source>
</evidence>
<dbReference type="InterPro" id="IPR052729">
    <property type="entry name" value="Acyl/Acetyltrans_Enzymes"/>
</dbReference>
<dbReference type="Pfam" id="PF18014">
    <property type="entry name" value="Acetyltransf_18"/>
    <property type="match status" value="1"/>
</dbReference>
<evidence type="ECO:0000259" key="1">
    <source>
        <dbReference type="PROSITE" id="PS51186"/>
    </source>
</evidence>
<evidence type="ECO:0000313" key="2">
    <source>
        <dbReference type="EMBL" id="NMF96969.1"/>
    </source>
</evidence>
<dbReference type="CDD" id="cd04301">
    <property type="entry name" value="NAT_SF"/>
    <property type="match status" value="1"/>
</dbReference>
<proteinExistence type="predicted"/>
<keyword evidence="3" id="KW-1185">Reference proteome</keyword>